<comment type="caution">
    <text evidence="2">Lacks conserved residue(s) required for the propagation of feature annotation.</text>
</comment>
<reference evidence="7 8" key="1">
    <citation type="journal article" date="2023" name="Sci. Data">
        <title>Genome assembly of the Korean intertidal mud-creeper Batillaria attramentaria.</title>
        <authorList>
            <person name="Patra A.K."/>
            <person name="Ho P.T."/>
            <person name="Jun S."/>
            <person name="Lee S.J."/>
            <person name="Kim Y."/>
            <person name="Won Y.J."/>
        </authorList>
    </citation>
    <scope>NUCLEOTIDE SEQUENCE [LARGE SCALE GENOMIC DNA]</scope>
    <source>
        <strain evidence="7">Wonlab-2016</strain>
    </source>
</reference>
<feature type="binding site" evidence="2">
    <location>
        <position position="411"/>
    </location>
    <ligand>
        <name>Zn(2+)</name>
        <dbReference type="ChEBI" id="CHEBI:29105"/>
        <note>catalytic</note>
    </ligand>
</feature>
<dbReference type="PANTHER" id="PTHR45702:SF6">
    <property type="entry name" value="DISINTEGRIN AND METALLOPROTEINASE DOMAIN-CONTAINING PROTEIN 17"/>
    <property type="match status" value="1"/>
</dbReference>
<gene>
    <name evidence="7" type="ORF">BaRGS_00015733</name>
</gene>
<keyword evidence="3" id="KW-1133">Transmembrane helix</keyword>
<feature type="chain" id="PRO_5044815734" evidence="4">
    <location>
        <begin position="30"/>
        <end position="781"/>
    </location>
</feature>
<dbReference type="Pfam" id="PF13574">
    <property type="entry name" value="Reprolysin_2"/>
    <property type="match status" value="1"/>
</dbReference>
<evidence type="ECO:0000259" key="6">
    <source>
        <dbReference type="PROSITE" id="PS50215"/>
    </source>
</evidence>
<feature type="domain" description="Peptidase M12B" evidence="6">
    <location>
        <begin position="232"/>
        <end position="469"/>
    </location>
</feature>
<keyword evidence="2" id="KW-0862">Zinc</keyword>
<dbReference type="SUPFAM" id="SSF55486">
    <property type="entry name" value="Metalloproteases ('zincins'), catalytic domain"/>
    <property type="match status" value="1"/>
</dbReference>
<dbReference type="GO" id="GO:0046872">
    <property type="term" value="F:metal ion binding"/>
    <property type="evidence" value="ECO:0007669"/>
    <property type="project" value="UniProtKB-KW"/>
</dbReference>
<feature type="binding site" evidence="2">
    <location>
        <position position="405"/>
    </location>
    <ligand>
        <name>Zn(2+)</name>
        <dbReference type="ChEBI" id="CHEBI:29105"/>
        <note>catalytic</note>
    </ligand>
</feature>
<evidence type="ECO:0000256" key="4">
    <source>
        <dbReference type="SAM" id="SignalP"/>
    </source>
</evidence>
<feature type="binding site" evidence="2">
    <location>
        <position position="401"/>
    </location>
    <ligand>
        <name>Zn(2+)</name>
        <dbReference type="ChEBI" id="CHEBI:29105"/>
        <note>catalytic</note>
    </ligand>
</feature>
<dbReference type="Gene3D" id="4.10.70.10">
    <property type="entry name" value="Disintegrin domain"/>
    <property type="match status" value="1"/>
</dbReference>
<feature type="signal peptide" evidence="4">
    <location>
        <begin position="1"/>
        <end position="29"/>
    </location>
</feature>
<organism evidence="7 8">
    <name type="scientific">Batillaria attramentaria</name>
    <dbReference type="NCBI Taxonomy" id="370345"/>
    <lineage>
        <taxon>Eukaryota</taxon>
        <taxon>Metazoa</taxon>
        <taxon>Spiralia</taxon>
        <taxon>Lophotrochozoa</taxon>
        <taxon>Mollusca</taxon>
        <taxon>Gastropoda</taxon>
        <taxon>Caenogastropoda</taxon>
        <taxon>Sorbeoconcha</taxon>
        <taxon>Cerithioidea</taxon>
        <taxon>Batillariidae</taxon>
        <taxon>Batillaria</taxon>
    </lineage>
</organism>
<protein>
    <submittedName>
        <fullName evidence="7">Uncharacterized protein</fullName>
    </submittedName>
</protein>
<dbReference type="PROSITE" id="PS50215">
    <property type="entry name" value="ADAM_MEPRO"/>
    <property type="match status" value="1"/>
</dbReference>
<dbReference type="AlphaFoldDB" id="A0ABD0L136"/>
<keyword evidence="2" id="KW-0479">Metal-binding</keyword>
<accession>A0ABD0L136</accession>
<comment type="caution">
    <text evidence="7">The sequence shown here is derived from an EMBL/GenBank/DDBJ whole genome shotgun (WGS) entry which is preliminary data.</text>
</comment>
<evidence type="ECO:0000256" key="1">
    <source>
        <dbReference type="ARBA" id="ARBA00023157"/>
    </source>
</evidence>
<dbReference type="InterPro" id="IPR024079">
    <property type="entry name" value="MetalloPept_cat_dom_sf"/>
</dbReference>
<dbReference type="Gene3D" id="3.40.390.10">
    <property type="entry name" value="Collagenase (Catalytic Domain)"/>
    <property type="match status" value="1"/>
</dbReference>
<keyword evidence="3" id="KW-0812">Transmembrane</keyword>
<feature type="active site" evidence="2">
    <location>
        <position position="402"/>
    </location>
</feature>
<name>A0ABD0L136_9CAEN</name>
<proteinExistence type="predicted"/>
<evidence type="ECO:0000256" key="2">
    <source>
        <dbReference type="PROSITE-ProRule" id="PRU00276"/>
    </source>
</evidence>
<feature type="domain" description="Disintegrin" evidence="5">
    <location>
        <begin position="470"/>
        <end position="559"/>
    </location>
</feature>
<evidence type="ECO:0000259" key="5">
    <source>
        <dbReference type="PROSITE" id="PS50214"/>
    </source>
</evidence>
<evidence type="ECO:0000256" key="3">
    <source>
        <dbReference type="SAM" id="Phobius"/>
    </source>
</evidence>
<dbReference type="Pfam" id="PF00200">
    <property type="entry name" value="Disintegrin"/>
    <property type="match status" value="1"/>
</dbReference>
<evidence type="ECO:0000313" key="7">
    <source>
        <dbReference type="EMBL" id="KAK7493003.1"/>
    </source>
</evidence>
<dbReference type="PROSITE" id="PS50214">
    <property type="entry name" value="DISINTEGRIN_2"/>
    <property type="match status" value="1"/>
</dbReference>
<dbReference type="InterPro" id="IPR001590">
    <property type="entry name" value="Peptidase_M12B"/>
</dbReference>
<dbReference type="InterPro" id="IPR036436">
    <property type="entry name" value="Disintegrin_dom_sf"/>
</dbReference>
<evidence type="ECO:0000313" key="8">
    <source>
        <dbReference type="Proteomes" id="UP001519460"/>
    </source>
</evidence>
<keyword evidence="8" id="KW-1185">Reference proteome</keyword>
<keyword evidence="3" id="KW-0472">Membrane</keyword>
<dbReference type="SUPFAM" id="SSF57552">
    <property type="entry name" value="Blood coagulation inhibitor (disintegrin)"/>
    <property type="match status" value="1"/>
</dbReference>
<keyword evidence="4" id="KW-0732">Signal</keyword>
<feature type="transmembrane region" description="Helical" evidence="3">
    <location>
        <begin position="675"/>
        <end position="697"/>
    </location>
</feature>
<keyword evidence="1" id="KW-1015">Disulfide bond</keyword>
<dbReference type="PANTHER" id="PTHR45702">
    <property type="entry name" value="ADAM10/ADAM17 METALLOPEPTIDASE FAMILY MEMBER"/>
    <property type="match status" value="1"/>
</dbReference>
<dbReference type="SMART" id="SM00050">
    <property type="entry name" value="DISIN"/>
    <property type="match status" value="1"/>
</dbReference>
<dbReference type="FunFam" id="4.10.70.10:FF:000003">
    <property type="entry name" value="Disintegrin and metalloproteinase domain-containing protein 17"/>
    <property type="match status" value="1"/>
</dbReference>
<dbReference type="Proteomes" id="UP001519460">
    <property type="component" value="Unassembled WGS sequence"/>
</dbReference>
<dbReference type="InterPro" id="IPR051489">
    <property type="entry name" value="ADAM_Metalloproteinase"/>
</dbReference>
<dbReference type="EMBL" id="JACVVK020000097">
    <property type="protein sequence ID" value="KAK7493003.1"/>
    <property type="molecule type" value="Genomic_DNA"/>
</dbReference>
<sequence>MWRLCVIFSMRMTVVIYLAHLLNTRSCACDSKHVHRKLRYYETLNTVDVSSRAKRSVDGSYLVQKEISFRAFGRTFDLILSPGSPVLAPDLKAKTVDRHGRETLFHVSPHDFYTGHLAEGRSVKVHAHFEDGILSASVHFPSEVYVVEPAWRHLPPSDNYTMIVYRASDVKRDEATPIEGTSGEFRFFPDFRTFNCTNRTSRGTGCDLYRQNREMKWAHWKMRHKRAVCDKKMCRLLVVVDYDFYRNVGITEQNTIQYLVDILHKTNERYKTTVWDVGMSGFGLQIADITIHTGYTERTGHYNQKKQWGSRDKLIAFFRTAKSLTKYCLGHLFTSYAFADRTLGLAAKADSDRSDPQGICGRPTFDPETQTMIGVSGGFSSAKDVYGYRLLKLELELVSSHEIGHSWGSSHDPDTAKCAPSSWNGGRYLMWPTALSGMAANNKLFSPCSKREIASVLKSKANLCFVRDTTDLCGNAVIDKDEECDVGLGIRVRENPCCTADCRLRRGAVCSDVNFACCVDCKVAANDTECASEQNLVCRKAAYCDGKSLNCPESEAADDNTPCLDRGECHNGECLSFCAVLGRKKGDNLAPCVCDQNSTASCRYCCLRNVSHSDGTYNSTCEPTEVILSYGRPCDLGFCVQGICKKIEATLIFRFFEHFSSFRFDRVAYFLKSNAVLLVVVLSLLVWIPASCVISMLDRHDEEQRTLDLAAANRAVFDREPPRRDDNHDDPTYFITPELVGSAGVVSKPAALHKVSHFLLAGSFSRTKIESISPQKAHFLR</sequence>
<dbReference type="InterPro" id="IPR001762">
    <property type="entry name" value="Disintegrin_dom"/>
</dbReference>